<dbReference type="AlphaFoldDB" id="A0A5N3V2T2"/>
<proteinExistence type="inferred from homology"/>
<evidence type="ECO:0000313" key="5">
    <source>
        <dbReference type="Proteomes" id="UP000326458"/>
    </source>
</evidence>
<reference evidence="4 5" key="1">
    <citation type="submission" date="2019-06" db="EMBL/GenBank/DDBJ databases">
        <title>Discovery of a novel chromosome fission-fusion reversal in muntjac.</title>
        <authorList>
            <person name="Mudd A.B."/>
            <person name="Bredeson J.V."/>
            <person name="Baum R."/>
            <person name="Hockemeyer D."/>
            <person name="Rokhsar D.S."/>
        </authorList>
    </citation>
    <scope>NUCLEOTIDE SEQUENCE [LARGE SCALE GENOMIC DNA]</scope>
    <source>
        <strain evidence="4">UTSW_UCB_Mm</strain>
        <tissue evidence="4">Fibroblast cell line</tissue>
    </source>
</reference>
<dbReference type="InterPro" id="IPR036351">
    <property type="entry name" value="Ribosomal_eL32_sf"/>
</dbReference>
<dbReference type="GO" id="GO:0022625">
    <property type="term" value="C:cytosolic large ribosomal subunit"/>
    <property type="evidence" value="ECO:0007669"/>
    <property type="project" value="TreeGrafter"/>
</dbReference>
<dbReference type="Pfam" id="PF01655">
    <property type="entry name" value="Ribosomal_L32e"/>
    <property type="match status" value="1"/>
</dbReference>
<evidence type="ECO:0000313" key="4">
    <source>
        <dbReference type="EMBL" id="KAB0343444.1"/>
    </source>
</evidence>
<dbReference type="SMART" id="SM01393">
    <property type="entry name" value="Ribosomal_L32e"/>
    <property type="match status" value="1"/>
</dbReference>
<dbReference type="EMBL" id="VCEA01000003">
    <property type="protein sequence ID" value="KAB0343444.1"/>
    <property type="molecule type" value="Genomic_DNA"/>
</dbReference>
<dbReference type="PANTHER" id="PTHR23413">
    <property type="entry name" value="60S RIBOSOMAL PROTEIN L32 AND DNA-DIRECTED RNA POLYMERASE II, SUBUNIT N"/>
    <property type="match status" value="1"/>
</dbReference>
<gene>
    <name evidence="4" type="ORF">FD754_020370</name>
</gene>
<evidence type="ECO:0000256" key="1">
    <source>
        <dbReference type="ARBA" id="ARBA00008431"/>
    </source>
</evidence>
<comment type="similarity">
    <text evidence="1">Belongs to the eukaryotic ribosomal protein eL32 family.</text>
</comment>
<keyword evidence="2" id="KW-0689">Ribosomal protein</keyword>
<evidence type="ECO:0000256" key="3">
    <source>
        <dbReference type="ARBA" id="ARBA00023274"/>
    </source>
</evidence>
<dbReference type="CDD" id="cd00513">
    <property type="entry name" value="Ribosomal_L32_L32e"/>
    <property type="match status" value="1"/>
</dbReference>
<dbReference type="InterPro" id="IPR001515">
    <property type="entry name" value="Ribosomal_eL32"/>
</dbReference>
<keyword evidence="3" id="KW-0687">Ribonucleoprotein</keyword>
<evidence type="ECO:0008006" key="6">
    <source>
        <dbReference type="Google" id="ProtNLM"/>
    </source>
</evidence>
<dbReference type="GO" id="GO:0006412">
    <property type="term" value="P:translation"/>
    <property type="evidence" value="ECO:0007669"/>
    <property type="project" value="InterPro"/>
</dbReference>
<dbReference type="SUPFAM" id="SSF52042">
    <property type="entry name" value="Ribosomal protein L32e"/>
    <property type="match status" value="1"/>
</dbReference>
<evidence type="ECO:0000256" key="2">
    <source>
        <dbReference type="ARBA" id="ARBA00022980"/>
    </source>
</evidence>
<dbReference type="Proteomes" id="UP000326458">
    <property type="component" value="Unassembled WGS sequence"/>
</dbReference>
<dbReference type="GO" id="GO:0003735">
    <property type="term" value="F:structural constituent of ribosome"/>
    <property type="evidence" value="ECO:0007669"/>
    <property type="project" value="InterPro"/>
</dbReference>
<name>A0A5N3V2T2_MUNMU</name>
<accession>A0A5N3V2T2</accession>
<comment type="caution">
    <text evidence="4">The sequence shown here is derived from an EMBL/GenBank/DDBJ whole genome shotgun (WGS) entry which is preliminary data.</text>
</comment>
<sequence>MATFRPHLKPKITQKGTKRLIQHQSEQYVKIKQNWRKPRGNDDRVCWRFKGQILMPSISYESNKKTRYMLPSGFEKYLIHNVKEPEVLLMDKKSYCAETAHNVSSRNHKAIVKRAAQLAIRITNPNTSLHSEENE</sequence>
<protein>
    <recommendedName>
        <fullName evidence="6">60S ribosomal protein L32</fullName>
    </recommendedName>
</protein>
<organism evidence="4 5">
    <name type="scientific">Muntiacus muntjak</name>
    <name type="common">Barking deer</name>
    <name type="synonym">Indian muntjac</name>
    <dbReference type="NCBI Taxonomy" id="9888"/>
    <lineage>
        <taxon>Eukaryota</taxon>
        <taxon>Metazoa</taxon>
        <taxon>Chordata</taxon>
        <taxon>Craniata</taxon>
        <taxon>Vertebrata</taxon>
        <taxon>Euteleostomi</taxon>
        <taxon>Mammalia</taxon>
        <taxon>Eutheria</taxon>
        <taxon>Laurasiatheria</taxon>
        <taxon>Artiodactyla</taxon>
        <taxon>Ruminantia</taxon>
        <taxon>Pecora</taxon>
        <taxon>Cervidae</taxon>
        <taxon>Muntiacinae</taxon>
        <taxon>Muntiacus</taxon>
    </lineage>
</organism>
<dbReference type="PANTHER" id="PTHR23413:SF6">
    <property type="entry name" value="LARGE RIBOSOMAL SUBUNIT PROTEIN EL32"/>
    <property type="match status" value="1"/>
</dbReference>
<keyword evidence="5" id="KW-1185">Reference proteome</keyword>